<evidence type="ECO:0000256" key="1">
    <source>
        <dbReference type="ARBA" id="ARBA00012513"/>
    </source>
</evidence>
<keyword evidence="5" id="KW-1185">Reference proteome</keyword>
<dbReference type="EMBL" id="CAJJDN010000042">
    <property type="protein sequence ID" value="CAD8081425.1"/>
    <property type="molecule type" value="Genomic_DNA"/>
</dbReference>
<gene>
    <name evidence="4" type="ORF">PSON_ATCC_30995.1.T0420022</name>
</gene>
<accession>A0A8S1MWR8</accession>
<dbReference type="InterPro" id="IPR000719">
    <property type="entry name" value="Prot_kinase_dom"/>
</dbReference>
<proteinExistence type="predicted"/>
<dbReference type="PROSITE" id="PS00108">
    <property type="entry name" value="PROTEIN_KINASE_ST"/>
    <property type="match status" value="1"/>
</dbReference>
<name>A0A8S1MWR8_9CILI</name>
<dbReference type="EC" id="2.7.11.1" evidence="1"/>
<dbReference type="InterPro" id="IPR050235">
    <property type="entry name" value="CK1_Ser-Thr_kinase"/>
</dbReference>
<dbReference type="OrthoDB" id="296580at2759"/>
<protein>
    <recommendedName>
        <fullName evidence="2">Casein kinase I</fullName>
        <ecNumber evidence="1">2.7.11.1</ecNumber>
    </recommendedName>
</protein>
<dbReference type="AlphaFoldDB" id="A0A8S1MWR8"/>
<evidence type="ECO:0000313" key="5">
    <source>
        <dbReference type="Proteomes" id="UP000692954"/>
    </source>
</evidence>
<dbReference type="GO" id="GO:0005524">
    <property type="term" value="F:ATP binding"/>
    <property type="evidence" value="ECO:0007669"/>
    <property type="project" value="InterPro"/>
</dbReference>
<feature type="domain" description="Protein kinase" evidence="3">
    <location>
        <begin position="8"/>
        <end position="285"/>
    </location>
</feature>
<dbReference type="GO" id="GO:0004674">
    <property type="term" value="F:protein serine/threonine kinase activity"/>
    <property type="evidence" value="ECO:0007669"/>
    <property type="project" value="UniProtKB-EC"/>
</dbReference>
<dbReference type="PANTHER" id="PTHR11909">
    <property type="entry name" value="CASEIN KINASE-RELATED"/>
    <property type="match status" value="1"/>
</dbReference>
<organism evidence="4 5">
    <name type="scientific">Paramecium sonneborni</name>
    <dbReference type="NCBI Taxonomy" id="65129"/>
    <lineage>
        <taxon>Eukaryota</taxon>
        <taxon>Sar</taxon>
        <taxon>Alveolata</taxon>
        <taxon>Ciliophora</taxon>
        <taxon>Intramacronucleata</taxon>
        <taxon>Oligohymenophorea</taxon>
        <taxon>Peniculida</taxon>
        <taxon>Parameciidae</taxon>
        <taxon>Paramecium</taxon>
    </lineage>
</organism>
<dbReference type="Proteomes" id="UP000692954">
    <property type="component" value="Unassembled WGS sequence"/>
</dbReference>
<sequence>MQLKIPTYKIISKIGCGSKHFVYKAEQVYHSEQFAVKIEKSAKIGQLEKEYQILNKLQGIQGVPMVKQFGITGDKKCFIILPLFHCNLVDLAQSQPLSFSSLLIIGLKVIEILEKVHQNNILHLDIKPQNIMLSQPIIKQSDILQPGFIQLIDFGLSQQFIQNSEFLQDIFIGSLNFASRSSHNGEQLGYKDDLESLIYVLCYLQNLRLPWSENKLYGFMDEDNEFIKKSKFSFVKTIIYQQKSPLNFSRLMSYINSLKYDIMPNYVYIKEVFMQMIQVSNGLFFINKQEQQLSFCTTTQSQQANSEILSLQKEDIFDEINADYNSEENIILISNLIVKYKTNQIKSIKDINL</sequence>
<dbReference type="PROSITE" id="PS50011">
    <property type="entry name" value="PROTEIN_KINASE_DOM"/>
    <property type="match status" value="1"/>
</dbReference>
<evidence type="ECO:0000256" key="2">
    <source>
        <dbReference type="ARBA" id="ARBA00023860"/>
    </source>
</evidence>
<reference evidence="4" key="1">
    <citation type="submission" date="2021-01" db="EMBL/GenBank/DDBJ databases">
        <authorList>
            <consortium name="Genoscope - CEA"/>
            <person name="William W."/>
        </authorList>
    </citation>
    <scope>NUCLEOTIDE SEQUENCE</scope>
</reference>
<evidence type="ECO:0000313" key="4">
    <source>
        <dbReference type="EMBL" id="CAD8081425.1"/>
    </source>
</evidence>
<evidence type="ECO:0000259" key="3">
    <source>
        <dbReference type="PROSITE" id="PS50011"/>
    </source>
</evidence>
<dbReference type="Pfam" id="PF00069">
    <property type="entry name" value="Pkinase"/>
    <property type="match status" value="1"/>
</dbReference>
<dbReference type="SMART" id="SM00220">
    <property type="entry name" value="S_TKc"/>
    <property type="match status" value="1"/>
</dbReference>
<dbReference type="InterPro" id="IPR008271">
    <property type="entry name" value="Ser/Thr_kinase_AS"/>
</dbReference>
<comment type="caution">
    <text evidence="4">The sequence shown here is derived from an EMBL/GenBank/DDBJ whole genome shotgun (WGS) entry which is preliminary data.</text>
</comment>